<reference evidence="1 2" key="1">
    <citation type="submission" date="2018-09" db="EMBL/GenBank/DDBJ databases">
        <authorList>
            <person name="Zhu H."/>
        </authorList>
    </citation>
    <scope>NUCLEOTIDE SEQUENCE [LARGE SCALE GENOMIC DNA]</scope>
    <source>
        <strain evidence="1 2">K1W22B-8</strain>
    </source>
</reference>
<accession>A0A418WTH7</accession>
<dbReference type="Proteomes" id="UP000284605">
    <property type="component" value="Unassembled WGS sequence"/>
</dbReference>
<evidence type="ECO:0008006" key="3">
    <source>
        <dbReference type="Google" id="ProtNLM"/>
    </source>
</evidence>
<evidence type="ECO:0000313" key="2">
    <source>
        <dbReference type="Proteomes" id="UP000284605"/>
    </source>
</evidence>
<sequence>MPVIDQLAVEVGADLAPLRQAFAEAERLTKAAAGDLSKALAGEGEAGIFDALADGVASAAKSVRGVLIDALSGAEVEWDRVIGRMAGHLSDLALNAALEQTLGSLVGSVEAGSGLAEVAGSLFGGFRAGGGPVAPDRAYVVGEAGPELFVPGLAGAILPQSPIAAAMPPVIVNISTPDAASFRQSQGQVAAAVGRALMLARRYS</sequence>
<dbReference type="EMBL" id="QYUK01000008">
    <property type="protein sequence ID" value="RJF94574.1"/>
    <property type="molecule type" value="Genomic_DNA"/>
</dbReference>
<protein>
    <recommendedName>
        <fullName evidence="3">Phage tail tape measure protein</fullName>
    </recommendedName>
</protein>
<keyword evidence="2" id="KW-1185">Reference proteome</keyword>
<proteinExistence type="predicted"/>
<dbReference type="OrthoDB" id="7996304at2"/>
<evidence type="ECO:0000313" key="1">
    <source>
        <dbReference type="EMBL" id="RJF94574.1"/>
    </source>
</evidence>
<dbReference type="RefSeq" id="WP_119775772.1">
    <property type="nucleotide sequence ID" value="NZ_QYUK01000008.1"/>
</dbReference>
<dbReference type="AlphaFoldDB" id="A0A418WTH7"/>
<comment type="caution">
    <text evidence="1">The sequence shown here is derived from an EMBL/GenBank/DDBJ whole genome shotgun (WGS) entry which is preliminary data.</text>
</comment>
<organism evidence="1 2">
    <name type="scientific">Oleomonas cavernae</name>
    <dbReference type="NCBI Taxonomy" id="2320859"/>
    <lineage>
        <taxon>Bacteria</taxon>
        <taxon>Pseudomonadati</taxon>
        <taxon>Pseudomonadota</taxon>
        <taxon>Alphaproteobacteria</taxon>
        <taxon>Acetobacterales</taxon>
        <taxon>Acetobacteraceae</taxon>
        <taxon>Oleomonas</taxon>
    </lineage>
</organism>
<gene>
    <name evidence="1" type="ORF">D3874_01685</name>
</gene>
<name>A0A418WTH7_9PROT</name>